<dbReference type="GO" id="GO:0016020">
    <property type="term" value="C:membrane"/>
    <property type="evidence" value="ECO:0007669"/>
    <property type="project" value="InterPro"/>
</dbReference>
<reference evidence="4 5" key="1">
    <citation type="submission" date="2015-03" db="EMBL/GenBank/DDBJ databases">
        <authorList>
            <person name="Murphy D."/>
        </authorList>
    </citation>
    <scope>NUCLEOTIDE SEQUENCE [LARGE SCALE GENOMIC DNA]</scope>
    <source>
        <strain evidence="4 5">OL-4</strain>
    </source>
</reference>
<keyword evidence="5" id="KW-1185">Reference proteome</keyword>
<dbReference type="Gene3D" id="1.10.287.950">
    <property type="entry name" value="Methyl-accepting chemotaxis protein"/>
    <property type="match status" value="1"/>
</dbReference>
<dbReference type="SMART" id="SM00283">
    <property type="entry name" value="MA"/>
    <property type="match status" value="1"/>
</dbReference>
<dbReference type="RefSeq" id="WP_046498359.1">
    <property type="nucleotide sequence ID" value="NZ_CGIH01000032.1"/>
</dbReference>
<protein>
    <submittedName>
        <fullName evidence="4">Methyl-accepting chemotaxis protein (MCP) signalling domain</fullName>
    </submittedName>
</protein>
<dbReference type="PROSITE" id="PS50111">
    <property type="entry name" value="CHEMOTAXIS_TRANSDUC_2"/>
    <property type="match status" value="1"/>
</dbReference>
<dbReference type="AlphaFoldDB" id="A0A0E3W3H7"/>
<dbReference type="GO" id="GO:0007165">
    <property type="term" value="P:signal transduction"/>
    <property type="evidence" value="ECO:0007669"/>
    <property type="project" value="UniProtKB-KW"/>
</dbReference>
<evidence type="ECO:0000256" key="2">
    <source>
        <dbReference type="PROSITE-ProRule" id="PRU00284"/>
    </source>
</evidence>
<dbReference type="PANTHER" id="PTHR32089:SF112">
    <property type="entry name" value="LYSOZYME-LIKE PROTEIN-RELATED"/>
    <property type="match status" value="1"/>
</dbReference>
<dbReference type="OrthoDB" id="9807021at2"/>
<dbReference type="STRING" id="690567.1984"/>
<sequence length="276" mass="29467">MSSKFLDSIPLVASEIVKMVPGGLAIFATDMEKVTVSEISGFKKALLEVGQEILKGSPSYMIMQNKETLDFELGEDSPYGEALRIIAVPVFDDEQPGELVGTFGIALPRYNAFELRRISGIFTESLAEISAAIQQTAAAAANISTVEKALNESINGIGEMANSIVTVLDSIKSIADQTKMLGLNAAIEAARAGDAGRGFGVVAEEIRKLSEDSKTTAEEIRIMTQNIEQSIEEAQHNSRTALQAAEEQGATTEEVAASIEEMVPKAELLSKIAQAL</sequence>
<name>A0A0E3W3H7_9FIRM</name>
<organism evidence="4 5">
    <name type="scientific">Syntrophomonas zehnderi OL-4</name>
    <dbReference type="NCBI Taxonomy" id="690567"/>
    <lineage>
        <taxon>Bacteria</taxon>
        <taxon>Bacillati</taxon>
        <taxon>Bacillota</taxon>
        <taxon>Clostridia</taxon>
        <taxon>Eubacteriales</taxon>
        <taxon>Syntrophomonadaceae</taxon>
        <taxon>Syntrophomonas</taxon>
    </lineage>
</organism>
<dbReference type="EMBL" id="CGIH01000032">
    <property type="protein sequence ID" value="CFX83790.1"/>
    <property type="molecule type" value="Genomic_DNA"/>
</dbReference>
<gene>
    <name evidence="4" type="ORF">1984</name>
</gene>
<feature type="domain" description="Methyl-accepting transducer" evidence="3">
    <location>
        <begin position="123"/>
        <end position="276"/>
    </location>
</feature>
<evidence type="ECO:0000313" key="5">
    <source>
        <dbReference type="Proteomes" id="UP000045545"/>
    </source>
</evidence>
<dbReference type="Proteomes" id="UP000045545">
    <property type="component" value="Unassembled WGS sequence"/>
</dbReference>
<evidence type="ECO:0000256" key="1">
    <source>
        <dbReference type="ARBA" id="ARBA00023224"/>
    </source>
</evidence>
<proteinExistence type="predicted"/>
<evidence type="ECO:0000313" key="4">
    <source>
        <dbReference type="EMBL" id="CFX83790.1"/>
    </source>
</evidence>
<accession>A0A0E3W3H7</accession>
<dbReference type="SUPFAM" id="SSF58104">
    <property type="entry name" value="Methyl-accepting chemotaxis protein (MCP) signaling domain"/>
    <property type="match status" value="1"/>
</dbReference>
<evidence type="ECO:0000259" key="3">
    <source>
        <dbReference type="PROSITE" id="PS50111"/>
    </source>
</evidence>
<keyword evidence="1 2" id="KW-0807">Transducer</keyword>
<dbReference type="InterPro" id="IPR004089">
    <property type="entry name" value="MCPsignal_dom"/>
</dbReference>
<dbReference type="Pfam" id="PF00015">
    <property type="entry name" value="MCPsignal"/>
    <property type="match status" value="1"/>
</dbReference>
<dbReference type="PANTHER" id="PTHR32089">
    <property type="entry name" value="METHYL-ACCEPTING CHEMOTAXIS PROTEIN MCPB"/>
    <property type="match status" value="1"/>
</dbReference>